<evidence type="ECO:0000256" key="1">
    <source>
        <dbReference type="SAM" id="MobiDB-lite"/>
    </source>
</evidence>
<evidence type="ECO:0000313" key="2">
    <source>
        <dbReference type="EMBL" id="GBP70468.1"/>
    </source>
</evidence>
<dbReference type="Proteomes" id="UP000299102">
    <property type="component" value="Unassembled WGS sequence"/>
</dbReference>
<feature type="compositionally biased region" description="Basic and acidic residues" evidence="1">
    <location>
        <begin position="74"/>
        <end position="84"/>
    </location>
</feature>
<accession>A0A4C1Y3K2</accession>
<feature type="region of interest" description="Disordered" evidence="1">
    <location>
        <begin position="63"/>
        <end position="104"/>
    </location>
</feature>
<dbReference type="EMBL" id="BGZK01001075">
    <property type="protein sequence ID" value="GBP70468.1"/>
    <property type="molecule type" value="Genomic_DNA"/>
</dbReference>
<keyword evidence="3" id="KW-1185">Reference proteome</keyword>
<reference evidence="2 3" key="1">
    <citation type="journal article" date="2019" name="Commun. Biol.">
        <title>The bagworm genome reveals a unique fibroin gene that provides high tensile strength.</title>
        <authorList>
            <person name="Kono N."/>
            <person name="Nakamura H."/>
            <person name="Ohtoshi R."/>
            <person name="Tomita M."/>
            <person name="Numata K."/>
            <person name="Arakawa K."/>
        </authorList>
    </citation>
    <scope>NUCLEOTIDE SEQUENCE [LARGE SCALE GENOMIC DNA]</scope>
</reference>
<evidence type="ECO:0000313" key="3">
    <source>
        <dbReference type="Proteomes" id="UP000299102"/>
    </source>
</evidence>
<name>A0A4C1Y3K2_EUMVA</name>
<comment type="caution">
    <text evidence="2">The sequence shown here is derived from an EMBL/GenBank/DDBJ whole genome shotgun (WGS) entry which is preliminary data.</text>
</comment>
<gene>
    <name evidence="2" type="ORF">EVAR_52809_1</name>
</gene>
<protein>
    <submittedName>
        <fullName evidence="2">Uncharacterized protein</fullName>
    </submittedName>
</protein>
<dbReference type="AlphaFoldDB" id="A0A4C1Y3K2"/>
<sequence>MNKFPRQYWDRVKCYENPLGALSPFVRRLVTLPCYRPHTCTLQNWKAYITVEKDNASRDRICGSVEWSDDGNPEDNRRSLDRYRHPTVVDSFPPTHQRAPHLKG</sequence>
<proteinExistence type="predicted"/>
<organism evidence="2 3">
    <name type="scientific">Eumeta variegata</name>
    <name type="common">Bagworm moth</name>
    <name type="synonym">Eumeta japonica</name>
    <dbReference type="NCBI Taxonomy" id="151549"/>
    <lineage>
        <taxon>Eukaryota</taxon>
        <taxon>Metazoa</taxon>
        <taxon>Ecdysozoa</taxon>
        <taxon>Arthropoda</taxon>
        <taxon>Hexapoda</taxon>
        <taxon>Insecta</taxon>
        <taxon>Pterygota</taxon>
        <taxon>Neoptera</taxon>
        <taxon>Endopterygota</taxon>
        <taxon>Lepidoptera</taxon>
        <taxon>Glossata</taxon>
        <taxon>Ditrysia</taxon>
        <taxon>Tineoidea</taxon>
        <taxon>Psychidae</taxon>
        <taxon>Oiketicinae</taxon>
        <taxon>Eumeta</taxon>
    </lineage>
</organism>